<keyword evidence="9" id="KW-1185">Reference proteome</keyword>
<evidence type="ECO:0000313" key="9">
    <source>
        <dbReference type="Proteomes" id="UP000291485"/>
    </source>
</evidence>
<dbReference type="EC" id="1.1.1.133" evidence="3 6"/>
<dbReference type="PANTHER" id="PTHR10491:SF4">
    <property type="entry name" value="METHIONINE ADENOSYLTRANSFERASE 2 SUBUNIT BETA"/>
    <property type="match status" value="1"/>
</dbReference>
<dbReference type="UniPathway" id="UPA00124"/>
<dbReference type="RefSeq" id="WP_131558603.1">
    <property type="nucleotide sequence ID" value="NZ_SJSN01000007.1"/>
</dbReference>
<evidence type="ECO:0000259" key="7">
    <source>
        <dbReference type="Pfam" id="PF04321"/>
    </source>
</evidence>
<organism evidence="8 9">
    <name type="scientific">Pedobacter frigidisoli</name>
    <dbReference type="NCBI Taxonomy" id="2530455"/>
    <lineage>
        <taxon>Bacteria</taxon>
        <taxon>Pseudomonadati</taxon>
        <taxon>Bacteroidota</taxon>
        <taxon>Sphingobacteriia</taxon>
        <taxon>Sphingobacteriales</taxon>
        <taxon>Sphingobacteriaceae</taxon>
        <taxon>Pedobacter</taxon>
    </lineage>
</organism>
<dbReference type="Proteomes" id="UP000291485">
    <property type="component" value="Unassembled WGS sequence"/>
</dbReference>
<name>A0A4R0P760_9SPHI</name>
<protein>
    <recommendedName>
        <fullName evidence="4 6">dTDP-4-dehydrorhamnose reductase</fullName>
        <ecNumber evidence="3 6">1.1.1.133</ecNumber>
    </recommendedName>
</protein>
<evidence type="ECO:0000256" key="1">
    <source>
        <dbReference type="ARBA" id="ARBA00004781"/>
    </source>
</evidence>
<dbReference type="OrthoDB" id="9803892at2"/>
<evidence type="ECO:0000256" key="3">
    <source>
        <dbReference type="ARBA" id="ARBA00012929"/>
    </source>
</evidence>
<reference evidence="8 9" key="1">
    <citation type="submission" date="2019-02" db="EMBL/GenBank/DDBJ databases">
        <title>Pedobacter sp. RP-3-11 sp. nov., isolated from Arctic soil.</title>
        <authorList>
            <person name="Dahal R.H."/>
        </authorList>
    </citation>
    <scope>NUCLEOTIDE SEQUENCE [LARGE SCALE GENOMIC DNA]</scope>
    <source>
        <strain evidence="8 9">RP-3-11</strain>
    </source>
</reference>
<evidence type="ECO:0000256" key="6">
    <source>
        <dbReference type="RuleBase" id="RU364082"/>
    </source>
</evidence>
<dbReference type="InterPro" id="IPR005913">
    <property type="entry name" value="dTDP_dehydrorham_reduct"/>
</dbReference>
<keyword evidence="6" id="KW-0560">Oxidoreductase</keyword>
<feature type="domain" description="RmlD-like substrate binding" evidence="7">
    <location>
        <begin position="3"/>
        <end position="294"/>
    </location>
</feature>
<dbReference type="PANTHER" id="PTHR10491">
    <property type="entry name" value="DTDP-4-DEHYDRORHAMNOSE REDUCTASE"/>
    <property type="match status" value="1"/>
</dbReference>
<comment type="function">
    <text evidence="6">Catalyzes the reduction of dTDP-6-deoxy-L-lyxo-4-hexulose to yield dTDP-L-rhamnose.</text>
</comment>
<dbReference type="GO" id="GO:0008831">
    <property type="term" value="F:dTDP-4-dehydrorhamnose reductase activity"/>
    <property type="evidence" value="ECO:0007669"/>
    <property type="project" value="UniProtKB-EC"/>
</dbReference>
<sequence length="308" mass="34123">MKTILTTGSNGLLGQKITEKVLAEQRVSLIATSKGPNRYPIVDGYEYAELDILNADQVKYVIEKYRPDAIIHTAAMTNVDTAEANKELCHQLNVDAVQTLLSLCEEKNIQLIHLSTDFVFDGADGPYKEEDAVNPISYYGESKVLAEELLINSNANWAILRTILVYGITNDMSRSNIVLWAKGALEKGLPINVVNDQWRMPTLAEDLAEACILAVEKNAQGIYHVSGKDYMSIADLVRKVADYWVLDQSIISEVSSESLNQTAKRPAKTGFVLDKTIRDLSYNPHSFEEGLKIVDEQMKKVGGPKSGV</sequence>
<evidence type="ECO:0000256" key="2">
    <source>
        <dbReference type="ARBA" id="ARBA00010944"/>
    </source>
</evidence>
<comment type="similarity">
    <text evidence="2 6">Belongs to the dTDP-4-dehydrorhamnose reductase family.</text>
</comment>
<keyword evidence="6" id="KW-0521">NADP</keyword>
<dbReference type="CDD" id="cd05254">
    <property type="entry name" value="dTDP_HR_like_SDR_e"/>
    <property type="match status" value="1"/>
</dbReference>
<evidence type="ECO:0000256" key="5">
    <source>
        <dbReference type="ARBA" id="ARBA00048200"/>
    </source>
</evidence>
<dbReference type="Gene3D" id="3.40.50.720">
    <property type="entry name" value="NAD(P)-binding Rossmann-like Domain"/>
    <property type="match status" value="1"/>
</dbReference>
<dbReference type="AlphaFoldDB" id="A0A4R0P760"/>
<comment type="catalytic activity">
    <reaction evidence="5">
        <text>dTDP-beta-L-rhamnose + NADP(+) = dTDP-4-dehydro-beta-L-rhamnose + NADPH + H(+)</text>
        <dbReference type="Rhea" id="RHEA:21796"/>
        <dbReference type="ChEBI" id="CHEBI:15378"/>
        <dbReference type="ChEBI" id="CHEBI:57510"/>
        <dbReference type="ChEBI" id="CHEBI:57783"/>
        <dbReference type="ChEBI" id="CHEBI:58349"/>
        <dbReference type="ChEBI" id="CHEBI:62830"/>
        <dbReference type="EC" id="1.1.1.133"/>
    </reaction>
</comment>
<evidence type="ECO:0000313" key="8">
    <source>
        <dbReference type="EMBL" id="TCD10329.1"/>
    </source>
</evidence>
<comment type="pathway">
    <text evidence="1 6">Carbohydrate biosynthesis; dTDP-L-rhamnose biosynthesis.</text>
</comment>
<dbReference type="EMBL" id="SJSN01000007">
    <property type="protein sequence ID" value="TCD10329.1"/>
    <property type="molecule type" value="Genomic_DNA"/>
</dbReference>
<accession>A0A4R0P760</accession>
<proteinExistence type="inferred from homology"/>
<dbReference type="SUPFAM" id="SSF51735">
    <property type="entry name" value="NAD(P)-binding Rossmann-fold domains"/>
    <property type="match status" value="1"/>
</dbReference>
<dbReference type="GO" id="GO:0019305">
    <property type="term" value="P:dTDP-rhamnose biosynthetic process"/>
    <property type="evidence" value="ECO:0007669"/>
    <property type="project" value="UniProtKB-UniPathway"/>
</dbReference>
<comment type="caution">
    <text evidence="8">The sequence shown here is derived from an EMBL/GenBank/DDBJ whole genome shotgun (WGS) entry which is preliminary data.</text>
</comment>
<dbReference type="InterPro" id="IPR029903">
    <property type="entry name" value="RmlD-like-bd"/>
</dbReference>
<gene>
    <name evidence="8" type="ORF">EZ449_10955</name>
</gene>
<dbReference type="Pfam" id="PF04321">
    <property type="entry name" value="RmlD_sub_bind"/>
    <property type="match status" value="1"/>
</dbReference>
<dbReference type="InterPro" id="IPR036291">
    <property type="entry name" value="NAD(P)-bd_dom_sf"/>
</dbReference>
<evidence type="ECO:0000256" key="4">
    <source>
        <dbReference type="ARBA" id="ARBA00017099"/>
    </source>
</evidence>